<reference evidence="1" key="1">
    <citation type="journal article" date="2021" name="Proc. Natl. Acad. Sci. U.S.A.">
        <title>A Catalog of Tens of Thousands of Viruses from Human Metagenomes Reveals Hidden Associations with Chronic Diseases.</title>
        <authorList>
            <person name="Tisza M.J."/>
            <person name="Buck C.B."/>
        </authorList>
    </citation>
    <scope>NUCLEOTIDE SEQUENCE</scope>
    <source>
        <strain evidence="1">CtGuJ10</strain>
    </source>
</reference>
<name>A0A8S5PTC3_9CAUD</name>
<sequence length="29" mass="3482">MQMDKQAYLRILVTYNDHTRKIARSGEKD</sequence>
<organism evidence="1">
    <name type="scientific">Siphoviridae sp. ctGuJ10</name>
    <dbReference type="NCBI Taxonomy" id="2825418"/>
    <lineage>
        <taxon>Viruses</taxon>
        <taxon>Duplodnaviria</taxon>
        <taxon>Heunggongvirae</taxon>
        <taxon>Uroviricota</taxon>
        <taxon>Caudoviricetes</taxon>
    </lineage>
</organism>
<evidence type="ECO:0000313" key="1">
    <source>
        <dbReference type="EMBL" id="DAE10122.1"/>
    </source>
</evidence>
<protein>
    <submittedName>
        <fullName evidence="1">Uncharacterized protein</fullName>
    </submittedName>
</protein>
<dbReference type="EMBL" id="BK015503">
    <property type="protein sequence ID" value="DAE10122.1"/>
    <property type="molecule type" value="Genomic_DNA"/>
</dbReference>
<accession>A0A8S5PTC3</accession>
<proteinExistence type="predicted"/>